<gene>
    <name evidence="2" type="ORF">EIB73_11330</name>
</gene>
<dbReference type="AlphaFoldDB" id="A0A3G8XYD0"/>
<sequence>MKKFIFTGAILTASLSFAQIQVTTKHGENLDKVYKGGNEKFEKDVQDNLRMLSADYQVNGKFVLTFGLNEKGEIVNTDVTPNISDAFSIELIRSFKRVKKNFSPDHATENLAVLLDFNPSFKNEDGRERFTESTATARFNNR</sequence>
<reference evidence="3" key="1">
    <citation type="submission" date="2018-11" db="EMBL/GenBank/DDBJ databases">
        <title>Proposal to divide the Flavobacteriaceae and reorganize its genera based on Amino Acid Identity values calculated from whole genome sequences.</title>
        <authorList>
            <person name="Nicholson A.C."/>
            <person name="Gulvik C.A."/>
            <person name="Whitney A.M."/>
            <person name="Humrighouse B.W."/>
            <person name="Bell M."/>
            <person name="Holmes B."/>
            <person name="Steigerwalt A.G."/>
            <person name="Villarma A."/>
            <person name="Sheth M."/>
            <person name="Batra D."/>
            <person name="Pryor J."/>
            <person name="Bernardet J.-F."/>
            <person name="Hugo C."/>
            <person name="Kampfer P."/>
            <person name="Newman J.D."/>
            <person name="McQuiston J.R."/>
        </authorList>
    </citation>
    <scope>NUCLEOTIDE SEQUENCE [LARGE SCALE GENOMIC DNA]</scope>
    <source>
        <strain evidence="3">G0081</strain>
    </source>
</reference>
<dbReference type="EMBL" id="CP034159">
    <property type="protein sequence ID" value="AZI33741.1"/>
    <property type="molecule type" value="Genomic_DNA"/>
</dbReference>
<evidence type="ECO:0000256" key="1">
    <source>
        <dbReference type="SAM" id="SignalP"/>
    </source>
</evidence>
<evidence type="ECO:0000313" key="2">
    <source>
        <dbReference type="EMBL" id="AZI33741.1"/>
    </source>
</evidence>
<dbReference type="KEGG" id="ccas:EIB73_11330"/>
<protein>
    <recommendedName>
        <fullName evidence="4">TonB C-terminal domain-containing protein</fullName>
    </recommendedName>
</protein>
<dbReference type="OrthoDB" id="1259631at2"/>
<keyword evidence="1" id="KW-0732">Signal</keyword>
<keyword evidence="3" id="KW-1185">Reference proteome</keyword>
<dbReference type="Proteomes" id="UP000270185">
    <property type="component" value="Chromosome"/>
</dbReference>
<feature type="chain" id="PRO_5017926081" description="TonB C-terminal domain-containing protein" evidence="1">
    <location>
        <begin position="19"/>
        <end position="142"/>
    </location>
</feature>
<name>A0A3G8XYD0_9FLAO</name>
<organism evidence="2 3">
    <name type="scientific">Kaistella carnis</name>
    <dbReference type="NCBI Taxonomy" id="1241979"/>
    <lineage>
        <taxon>Bacteria</taxon>
        <taxon>Pseudomonadati</taxon>
        <taxon>Bacteroidota</taxon>
        <taxon>Flavobacteriia</taxon>
        <taxon>Flavobacteriales</taxon>
        <taxon>Weeksellaceae</taxon>
        <taxon>Chryseobacterium group</taxon>
        <taxon>Kaistella</taxon>
    </lineage>
</organism>
<evidence type="ECO:0000313" key="3">
    <source>
        <dbReference type="Proteomes" id="UP000270185"/>
    </source>
</evidence>
<feature type="signal peptide" evidence="1">
    <location>
        <begin position="1"/>
        <end position="18"/>
    </location>
</feature>
<dbReference type="RefSeq" id="WP_125025381.1">
    <property type="nucleotide sequence ID" value="NZ_CP034159.1"/>
</dbReference>
<accession>A0A3G8XYD0</accession>
<proteinExistence type="predicted"/>
<evidence type="ECO:0008006" key="4">
    <source>
        <dbReference type="Google" id="ProtNLM"/>
    </source>
</evidence>